<proteinExistence type="predicted"/>
<dbReference type="EMBL" id="QQAW01000008">
    <property type="protein sequence ID" value="RDI36805.1"/>
    <property type="molecule type" value="Genomic_DNA"/>
</dbReference>
<name>A0A370FZB8_GLULI</name>
<dbReference type="Proteomes" id="UP000254958">
    <property type="component" value="Unassembled WGS sequence"/>
</dbReference>
<organism evidence="2 3">
    <name type="scientific">Gluconacetobacter liquefaciens</name>
    <name type="common">Acetobacter liquefaciens</name>
    <dbReference type="NCBI Taxonomy" id="89584"/>
    <lineage>
        <taxon>Bacteria</taxon>
        <taxon>Pseudomonadati</taxon>
        <taxon>Pseudomonadota</taxon>
        <taxon>Alphaproteobacteria</taxon>
        <taxon>Acetobacterales</taxon>
        <taxon>Acetobacteraceae</taxon>
        <taxon>Gluconacetobacter</taxon>
    </lineage>
</organism>
<keyword evidence="3" id="KW-1185">Reference proteome</keyword>
<protein>
    <submittedName>
        <fullName evidence="2">Uncharacterized protein</fullName>
    </submittedName>
</protein>
<feature type="region of interest" description="Disordered" evidence="1">
    <location>
        <begin position="67"/>
        <end position="89"/>
    </location>
</feature>
<evidence type="ECO:0000313" key="3">
    <source>
        <dbReference type="Proteomes" id="UP000254958"/>
    </source>
</evidence>
<dbReference type="AlphaFoldDB" id="A0A370FZB8"/>
<evidence type="ECO:0000313" key="2">
    <source>
        <dbReference type="EMBL" id="RDI36805.1"/>
    </source>
</evidence>
<comment type="caution">
    <text evidence="2">The sequence shown here is derived from an EMBL/GenBank/DDBJ whole genome shotgun (WGS) entry which is preliminary data.</text>
</comment>
<reference evidence="2 3" key="1">
    <citation type="submission" date="2018-07" db="EMBL/GenBank/DDBJ databases">
        <title>Genomic Encyclopedia of Type Strains, Phase IV (KMG-IV): sequencing the most valuable type-strain genomes for metagenomic binning, comparative biology and taxonomic classification.</title>
        <authorList>
            <person name="Goeker M."/>
        </authorList>
    </citation>
    <scope>NUCLEOTIDE SEQUENCE [LARGE SCALE GENOMIC DNA]</scope>
    <source>
        <strain evidence="2 3">DSM 5603</strain>
    </source>
</reference>
<sequence length="89" mass="9952">MPSAGPIMLIASRAPLIVTTDCSAFHGTVALVTPCAAIAVIAAEPVMNILLFKNIFRVIRDIVRPLRNRSRSPRPRRRRLRHNRSGWNP</sequence>
<gene>
    <name evidence="2" type="ORF">C7453_10897</name>
</gene>
<evidence type="ECO:0000256" key="1">
    <source>
        <dbReference type="SAM" id="MobiDB-lite"/>
    </source>
</evidence>
<accession>A0A370FZB8</accession>